<keyword evidence="5" id="KW-0496">Mitochondrion</keyword>
<evidence type="ECO:0000256" key="4">
    <source>
        <dbReference type="ARBA" id="ARBA00022980"/>
    </source>
</evidence>
<dbReference type="Gene3D" id="3.40.30.10">
    <property type="entry name" value="Glutaredoxin"/>
    <property type="match status" value="1"/>
</dbReference>
<keyword evidence="3" id="KW-0809">Transit peptide</keyword>
<keyword evidence="4" id="KW-0689">Ribosomal protein</keyword>
<proteinExistence type="inferred from homology"/>
<dbReference type="PANTHER" id="PTHR33618">
    <property type="entry name" value="39S RIBOSOMAL PROTEIN L53, MITOCHONDRIAL"/>
    <property type="match status" value="1"/>
</dbReference>
<evidence type="ECO:0000256" key="7">
    <source>
        <dbReference type="ARBA" id="ARBA00035180"/>
    </source>
</evidence>
<sequence>MRLFCEAMCAKTDSNVVDYVSHNALCGGSLLSEKPHGFLGNVVFSLHTYRRLVRCCGVGRKMASVVPKKSGVVLKHVKSIVVKFCPFEKNVESTREFLQCVYSKKAYASNVNCDVKTDIQHDGSEPVVDVVFADGRKLIMKGANLTVKDMLKAFSSRCEELASQEKDQKKEKQKPRK</sequence>
<evidence type="ECO:0000256" key="8">
    <source>
        <dbReference type="ARBA" id="ARBA00042721"/>
    </source>
</evidence>
<dbReference type="PANTHER" id="PTHR33618:SF1">
    <property type="entry name" value="LARGE RIBOSOMAL SUBUNIT PROTEIN ML53"/>
    <property type="match status" value="1"/>
</dbReference>
<organism evidence="9 10">
    <name type="scientific">Salvator merianae</name>
    <name type="common">Argentine black and white tegu</name>
    <name type="synonym">Tupinambis merianae</name>
    <dbReference type="NCBI Taxonomy" id="96440"/>
    <lineage>
        <taxon>Eukaryota</taxon>
        <taxon>Metazoa</taxon>
        <taxon>Chordata</taxon>
        <taxon>Craniata</taxon>
        <taxon>Vertebrata</taxon>
        <taxon>Euteleostomi</taxon>
        <taxon>Lepidosauria</taxon>
        <taxon>Squamata</taxon>
        <taxon>Bifurcata</taxon>
        <taxon>Unidentata</taxon>
        <taxon>Episquamata</taxon>
        <taxon>Laterata</taxon>
        <taxon>Teiioidea</taxon>
        <taxon>Teiidae</taxon>
        <taxon>Salvator</taxon>
    </lineage>
</organism>
<name>A0A8D0DQ24_SALMN</name>
<reference evidence="9" key="2">
    <citation type="submission" date="2025-09" db="UniProtKB">
        <authorList>
            <consortium name="Ensembl"/>
        </authorList>
    </citation>
    <scope>IDENTIFICATION</scope>
</reference>
<evidence type="ECO:0000256" key="2">
    <source>
        <dbReference type="ARBA" id="ARBA00005557"/>
    </source>
</evidence>
<accession>A0A8D0DQ24</accession>
<evidence type="ECO:0000313" key="9">
    <source>
        <dbReference type="Ensembl" id="ENSSMRP00000014043.1"/>
    </source>
</evidence>
<comment type="similarity">
    <text evidence="2">Belongs to the mitochondrion-specific ribosomal protein mL53 family.</text>
</comment>
<dbReference type="Proteomes" id="UP000694421">
    <property type="component" value="Unplaced"/>
</dbReference>
<evidence type="ECO:0000313" key="10">
    <source>
        <dbReference type="Proteomes" id="UP000694421"/>
    </source>
</evidence>
<protein>
    <recommendedName>
        <fullName evidence="7">Large ribosomal subunit protein mL53</fullName>
    </recommendedName>
    <alternativeName>
        <fullName evidence="8">39S ribosomal protein L53, mitochondrial</fullName>
    </alternativeName>
</protein>
<dbReference type="Pfam" id="PF10780">
    <property type="entry name" value="MRP_L53"/>
    <property type="match status" value="1"/>
</dbReference>
<comment type="subcellular location">
    <subcellularLocation>
        <location evidence="1">Mitochondrion</location>
    </subcellularLocation>
</comment>
<dbReference type="AlphaFoldDB" id="A0A8D0DQ24"/>
<dbReference type="GeneTree" id="ENSGT00940000164970"/>
<keyword evidence="10" id="KW-1185">Reference proteome</keyword>
<evidence type="ECO:0000256" key="6">
    <source>
        <dbReference type="ARBA" id="ARBA00023274"/>
    </source>
</evidence>
<reference evidence="9" key="1">
    <citation type="submission" date="2025-08" db="UniProtKB">
        <authorList>
            <consortium name="Ensembl"/>
        </authorList>
    </citation>
    <scope>IDENTIFICATION</scope>
</reference>
<dbReference type="GO" id="GO:0005762">
    <property type="term" value="C:mitochondrial large ribosomal subunit"/>
    <property type="evidence" value="ECO:0007669"/>
    <property type="project" value="TreeGrafter"/>
</dbReference>
<dbReference type="Ensembl" id="ENSSMRT00000016349.1">
    <property type="protein sequence ID" value="ENSSMRP00000014043.1"/>
    <property type="gene ID" value="ENSSMRG00000010934.1"/>
</dbReference>
<evidence type="ECO:0000256" key="5">
    <source>
        <dbReference type="ARBA" id="ARBA00023128"/>
    </source>
</evidence>
<evidence type="ECO:0000256" key="3">
    <source>
        <dbReference type="ARBA" id="ARBA00022946"/>
    </source>
</evidence>
<dbReference type="InterPro" id="IPR052473">
    <property type="entry name" value="mtLSU_mL53"/>
</dbReference>
<evidence type="ECO:0000256" key="1">
    <source>
        <dbReference type="ARBA" id="ARBA00004173"/>
    </source>
</evidence>
<dbReference type="OMA" id="PVIDITF"/>
<dbReference type="InterPro" id="IPR019716">
    <property type="entry name" value="Ribosomal_mL53"/>
</dbReference>
<keyword evidence="6" id="KW-0687">Ribonucleoprotein</keyword>